<dbReference type="GO" id="GO:0006887">
    <property type="term" value="P:exocytosis"/>
    <property type="evidence" value="ECO:0007669"/>
    <property type="project" value="UniProtKB-KW"/>
</dbReference>
<dbReference type="GO" id="GO:0000145">
    <property type="term" value="C:exocyst"/>
    <property type="evidence" value="ECO:0007669"/>
    <property type="project" value="InterPro"/>
</dbReference>
<evidence type="ECO:0000256" key="2">
    <source>
        <dbReference type="ARBA" id="ARBA00022448"/>
    </source>
</evidence>
<comment type="caution">
    <text evidence="6">The sequence shown here is derived from an EMBL/GenBank/DDBJ whole genome shotgun (WGS) entry which is preliminary data.</text>
</comment>
<dbReference type="Gene3D" id="1.20.1280.170">
    <property type="entry name" value="Exocyst complex component Exo70"/>
    <property type="match status" value="1"/>
</dbReference>
<gene>
    <name evidence="6" type="ORF">QN277_020545</name>
</gene>
<dbReference type="GO" id="GO:0015031">
    <property type="term" value="P:protein transport"/>
    <property type="evidence" value="ECO:0007669"/>
    <property type="project" value="UniProtKB-KW"/>
</dbReference>
<keyword evidence="7" id="KW-1185">Reference proteome</keyword>
<dbReference type="PANTHER" id="PTHR12542:SF49">
    <property type="entry name" value="EXOCYST SUBUNIT EXO70 FAMILY PROTEIN"/>
    <property type="match status" value="1"/>
</dbReference>
<dbReference type="AlphaFoldDB" id="A0AAE1KD92"/>
<keyword evidence="3" id="KW-0268">Exocytosis</keyword>
<proteinExistence type="inferred from homology"/>
<protein>
    <recommendedName>
        <fullName evidence="3">Exocyst subunit Exo70 family protein</fullName>
    </recommendedName>
</protein>
<dbReference type="InterPro" id="IPR016159">
    <property type="entry name" value="Cullin_repeat-like_dom_sf"/>
</dbReference>
<dbReference type="Pfam" id="PF03081">
    <property type="entry name" value="Exo70_C"/>
    <property type="match status" value="1"/>
</dbReference>
<dbReference type="InterPro" id="IPR004140">
    <property type="entry name" value="Exo70"/>
</dbReference>
<name>A0AAE1KD92_9FABA</name>
<comment type="similarity">
    <text evidence="1 3">Belongs to the EXO70 family.</text>
</comment>
<dbReference type="Proteomes" id="UP001293593">
    <property type="component" value="Unassembled WGS sequence"/>
</dbReference>
<evidence type="ECO:0000256" key="3">
    <source>
        <dbReference type="RuleBase" id="RU365026"/>
    </source>
</evidence>
<evidence type="ECO:0000313" key="6">
    <source>
        <dbReference type="EMBL" id="KAK4271924.1"/>
    </source>
</evidence>
<evidence type="ECO:0000259" key="5">
    <source>
        <dbReference type="Pfam" id="PF03081"/>
    </source>
</evidence>
<feature type="region of interest" description="Disordered" evidence="4">
    <location>
        <begin position="55"/>
        <end position="82"/>
    </location>
</feature>
<keyword evidence="2 3" id="KW-0813">Transport</keyword>
<keyword evidence="3" id="KW-0653">Protein transport</keyword>
<dbReference type="PANTHER" id="PTHR12542">
    <property type="entry name" value="EXOCYST COMPLEX PROTEIN EXO70"/>
    <property type="match status" value="1"/>
</dbReference>
<feature type="compositionally biased region" description="Acidic residues" evidence="4">
    <location>
        <begin position="66"/>
        <end position="78"/>
    </location>
</feature>
<dbReference type="Pfam" id="PF20669">
    <property type="entry name" value="Exo70_N"/>
    <property type="match status" value="1"/>
</dbReference>
<dbReference type="GO" id="GO:0005546">
    <property type="term" value="F:phosphatidylinositol-4,5-bisphosphate binding"/>
    <property type="evidence" value="ECO:0007669"/>
    <property type="project" value="InterPro"/>
</dbReference>
<evidence type="ECO:0000313" key="7">
    <source>
        <dbReference type="Proteomes" id="UP001293593"/>
    </source>
</evidence>
<evidence type="ECO:0000256" key="1">
    <source>
        <dbReference type="ARBA" id="ARBA00006756"/>
    </source>
</evidence>
<comment type="function">
    <text evidence="3">Component of the exocyst complex.</text>
</comment>
<dbReference type="SUPFAM" id="SSF74788">
    <property type="entry name" value="Cullin repeat-like"/>
    <property type="match status" value="1"/>
</dbReference>
<sequence length="666" mass="76479">MATEESDSKHVLPELENEEDLIAAAKDIVRALGSNRNLTIDAKKILADLGTRLASMTEPCEKKEGDEGEGGQEEEEEKEVSAVEDRLNIIEEKIMRWEEDRSWIWDSGPDEISEYLAAADEARQLIEKLERSDLKRDDQEYKSLLRAYSVLQTAMARLEEEFMNLLIQYKQPFEPEYMSFRSSEDDPVDEGFIVPSVDDSTEESLPRESVVSRGSEEHIIDLVHPHVIPELRSIAQQMFDSKYDRECSHAYTVARRESLEECLVILEMERLSIEDVLKMQWGTLNSKIKRWVWAVKIFVRVYLASEKWLSDQIFGEGEPVSISCFIDASKASIFQLLTFGDAMSIGPHQPEKLFRGLDMYEALAELIPEIDALYPHEVGSSVRIECHEVLTRLGDCVKLTFLEFENAIATNASTNPFVGGGIHPLTRYVMNYLNTLADYGETLNFLLKNKEEDDTILLSPDMSPDAEENSKFPGSPSGVSSMALHFRSVASILQCKLDEKSKLYRDAGLQHLFLMNNIHYMAQKVKGSELRLIYGDEWIRKHNWKFQQHAMSYERASWSSILSLLKDDVHASISKSPLKENLQRFYLAFEDVYKSQTAWSIPDVQLREDLRISISLKVIHAYRTFVGRHSHHISDKHVKYNADDLENYLLDFFEGSPKSLQNPHRR</sequence>
<reference evidence="6" key="1">
    <citation type="submission" date="2023-10" db="EMBL/GenBank/DDBJ databases">
        <title>Chromosome-level genome of the transformable northern wattle, Acacia crassicarpa.</title>
        <authorList>
            <person name="Massaro I."/>
            <person name="Sinha N.R."/>
            <person name="Poethig S."/>
            <person name="Leichty A.R."/>
        </authorList>
    </citation>
    <scope>NUCLEOTIDE SEQUENCE</scope>
    <source>
        <strain evidence="6">Acra3RX</strain>
        <tissue evidence="6">Leaf</tissue>
    </source>
</reference>
<evidence type="ECO:0000256" key="4">
    <source>
        <dbReference type="SAM" id="MobiDB-lite"/>
    </source>
</evidence>
<accession>A0AAE1KD92</accession>
<feature type="domain" description="Exocyst complex subunit Exo70 C-terminal" evidence="5">
    <location>
        <begin position="289"/>
        <end position="651"/>
    </location>
</feature>
<dbReference type="InterPro" id="IPR046364">
    <property type="entry name" value="Exo70_C"/>
</dbReference>
<dbReference type="EMBL" id="JAWXYG010000005">
    <property type="protein sequence ID" value="KAK4271924.1"/>
    <property type="molecule type" value="Genomic_DNA"/>
</dbReference>
<organism evidence="6 7">
    <name type="scientific">Acacia crassicarpa</name>
    <name type="common">northern wattle</name>
    <dbReference type="NCBI Taxonomy" id="499986"/>
    <lineage>
        <taxon>Eukaryota</taxon>
        <taxon>Viridiplantae</taxon>
        <taxon>Streptophyta</taxon>
        <taxon>Embryophyta</taxon>
        <taxon>Tracheophyta</taxon>
        <taxon>Spermatophyta</taxon>
        <taxon>Magnoliopsida</taxon>
        <taxon>eudicotyledons</taxon>
        <taxon>Gunneridae</taxon>
        <taxon>Pentapetalae</taxon>
        <taxon>rosids</taxon>
        <taxon>fabids</taxon>
        <taxon>Fabales</taxon>
        <taxon>Fabaceae</taxon>
        <taxon>Caesalpinioideae</taxon>
        <taxon>mimosoid clade</taxon>
        <taxon>Acacieae</taxon>
        <taxon>Acacia</taxon>
    </lineage>
</organism>